<dbReference type="InterPro" id="IPR006076">
    <property type="entry name" value="FAD-dep_OxRdtase"/>
</dbReference>
<dbReference type="AlphaFoldDB" id="A0A849SP52"/>
<accession>A0A849SP52</accession>
<evidence type="ECO:0000313" key="3">
    <source>
        <dbReference type="Proteomes" id="UP000580839"/>
    </source>
</evidence>
<dbReference type="EMBL" id="JABFRW010000031">
    <property type="protein sequence ID" value="NOT33170.1"/>
    <property type="molecule type" value="Genomic_DNA"/>
</dbReference>
<gene>
    <name evidence="2" type="ORF">HOP12_03270</name>
</gene>
<dbReference type="Proteomes" id="UP000580839">
    <property type="component" value="Unassembled WGS sequence"/>
</dbReference>
<comment type="caution">
    <text evidence="2">The sequence shown here is derived from an EMBL/GenBank/DDBJ whole genome shotgun (WGS) entry which is preliminary data.</text>
</comment>
<dbReference type="Gene3D" id="3.30.9.10">
    <property type="entry name" value="D-Amino Acid Oxidase, subunit A, domain 2"/>
    <property type="match status" value="1"/>
</dbReference>
<evidence type="ECO:0000259" key="1">
    <source>
        <dbReference type="Pfam" id="PF01266"/>
    </source>
</evidence>
<protein>
    <submittedName>
        <fullName evidence="2">FAD-dependent oxidoreductase</fullName>
    </submittedName>
</protein>
<reference evidence="2 3" key="1">
    <citation type="submission" date="2020-04" db="EMBL/GenBank/DDBJ databases">
        <title>Metagenomic profiling of ammonia- and methane-oxidizing microorganisms in a Dutch drinking water treatment plant.</title>
        <authorList>
            <person name="Poghosyan L."/>
            <person name="Leucker S."/>
        </authorList>
    </citation>
    <scope>NUCLEOTIDE SEQUENCE [LARGE SCALE GENOMIC DNA]</scope>
    <source>
        <strain evidence="2">S-RSF-IL-03</strain>
    </source>
</reference>
<proteinExistence type="predicted"/>
<feature type="domain" description="FAD dependent oxidoreductase" evidence="1">
    <location>
        <begin position="9"/>
        <end position="405"/>
    </location>
</feature>
<organism evidence="2 3">
    <name type="scientific">Eiseniibacteriota bacterium</name>
    <dbReference type="NCBI Taxonomy" id="2212470"/>
    <lineage>
        <taxon>Bacteria</taxon>
        <taxon>Candidatus Eiseniibacteriota</taxon>
    </lineage>
</organism>
<sequence>MVGTRASTIVLGAGLQGAGVALELARRGLPSTLIERDACAIHRASLRNEGKIHLGFIYANDRSLATADLQLEGALRFRRIVASWMNGSDDWLERSTPFQYLVAADSVVAAHDLASHYAAVEARHHEWLRGDEGLDYLGLRLDQLVRPLAATELAAFFEPSRLEAGFATAELAIDTDVLAMHVRRSLADSPLVTFLPAHLARSITRGRHGFRVEGESPSGTWRIDSEQVVNATWEHRLAFDRQLGVAPPADLLHRLKYRVIAQLPTRLHGAPSVSMVLGRYGDIVVRRGGAAFLSWYPAGLRGWSHELVPPEDWDAPCRGETPTALANEIRDQILAGIDAWFPGVADSETLRVDAGAIVAIGRSDVDDAASALHDRTRIGVESDDGYHSVNTGKLTTAPLFAVEVANRVEARTRRGAGSQ</sequence>
<dbReference type="InterPro" id="IPR036188">
    <property type="entry name" value="FAD/NAD-bd_sf"/>
</dbReference>
<evidence type="ECO:0000313" key="2">
    <source>
        <dbReference type="EMBL" id="NOT33170.1"/>
    </source>
</evidence>
<dbReference type="SUPFAM" id="SSF51905">
    <property type="entry name" value="FAD/NAD(P)-binding domain"/>
    <property type="match status" value="1"/>
</dbReference>
<name>A0A849SP52_UNCEI</name>
<dbReference type="Pfam" id="PF01266">
    <property type="entry name" value="DAO"/>
    <property type="match status" value="1"/>
</dbReference>
<dbReference type="Gene3D" id="3.50.50.60">
    <property type="entry name" value="FAD/NAD(P)-binding domain"/>
    <property type="match status" value="1"/>
</dbReference>